<name>A0A0W0RRI6_LEGBO</name>
<evidence type="ECO:0000259" key="3">
    <source>
        <dbReference type="Pfam" id="PF00156"/>
    </source>
</evidence>
<keyword evidence="4" id="KW-0808">Transferase</keyword>
<dbReference type="PANTHER" id="PTHR43340:SF1">
    <property type="entry name" value="HYPOXANTHINE PHOSPHORIBOSYLTRANSFERASE"/>
    <property type="match status" value="1"/>
</dbReference>
<dbReference type="PANTHER" id="PTHR43340">
    <property type="entry name" value="HYPOXANTHINE-GUANINE PHOSPHORIBOSYLTRANSFERASE"/>
    <property type="match status" value="1"/>
</dbReference>
<dbReference type="GO" id="GO:0006178">
    <property type="term" value="P:guanine salvage"/>
    <property type="evidence" value="ECO:0007669"/>
    <property type="project" value="TreeGrafter"/>
</dbReference>
<dbReference type="EMBL" id="LNXU01000019">
    <property type="protein sequence ID" value="KTC73690.1"/>
    <property type="molecule type" value="Genomic_DNA"/>
</dbReference>
<dbReference type="CDD" id="cd06223">
    <property type="entry name" value="PRTases_typeI"/>
    <property type="match status" value="1"/>
</dbReference>
<organism evidence="4 5">
    <name type="scientific">Legionella bozemanae</name>
    <name type="common">Fluoribacter bozemanae</name>
    <dbReference type="NCBI Taxonomy" id="447"/>
    <lineage>
        <taxon>Bacteria</taxon>
        <taxon>Pseudomonadati</taxon>
        <taxon>Pseudomonadota</taxon>
        <taxon>Gammaproteobacteria</taxon>
        <taxon>Legionellales</taxon>
        <taxon>Legionellaceae</taxon>
        <taxon>Legionella</taxon>
    </lineage>
</organism>
<comment type="caution">
    <text evidence="4">The sequence shown here is derived from an EMBL/GenBank/DDBJ whole genome shotgun (WGS) entry which is preliminary data.</text>
</comment>
<evidence type="ECO:0000256" key="2">
    <source>
        <dbReference type="ARBA" id="ARBA00049402"/>
    </source>
</evidence>
<dbReference type="SUPFAM" id="SSF53271">
    <property type="entry name" value="PRTase-like"/>
    <property type="match status" value="1"/>
</dbReference>
<dbReference type="GO" id="GO:0032264">
    <property type="term" value="P:IMP salvage"/>
    <property type="evidence" value="ECO:0007669"/>
    <property type="project" value="TreeGrafter"/>
</dbReference>
<feature type="domain" description="Phosphoribosyltransferase" evidence="3">
    <location>
        <begin position="21"/>
        <end position="167"/>
    </location>
</feature>
<dbReference type="PATRIC" id="fig|447.4.peg.2475"/>
<protein>
    <submittedName>
        <fullName evidence="4">Hypoxanthine-guanine phosphoribosyltransferase</fullName>
        <ecNumber evidence="4">2.4.2.8</ecNumber>
    </submittedName>
</protein>
<dbReference type="EC" id="2.4.2.8" evidence="4"/>
<evidence type="ECO:0000313" key="5">
    <source>
        <dbReference type="Proteomes" id="UP000054695"/>
    </source>
</evidence>
<dbReference type="Proteomes" id="UP000054695">
    <property type="component" value="Unassembled WGS sequence"/>
</dbReference>
<dbReference type="Pfam" id="PF00156">
    <property type="entry name" value="Pribosyltran"/>
    <property type="match status" value="1"/>
</dbReference>
<dbReference type="GO" id="GO:0032263">
    <property type="term" value="P:GMP salvage"/>
    <property type="evidence" value="ECO:0007669"/>
    <property type="project" value="TreeGrafter"/>
</dbReference>
<dbReference type="GO" id="GO:0000287">
    <property type="term" value="F:magnesium ion binding"/>
    <property type="evidence" value="ECO:0007669"/>
    <property type="project" value="TreeGrafter"/>
</dbReference>
<comment type="catalytic activity">
    <reaction evidence="2">
        <text>IMP + diphosphate = hypoxanthine + 5-phospho-alpha-D-ribose 1-diphosphate</text>
        <dbReference type="Rhea" id="RHEA:17973"/>
        <dbReference type="ChEBI" id="CHEBI:17368"/>
        <dbReference type="ChEBI" id="CHEBI:33019"/>
        <dbReference type="ChEBI" id="CHEBI:58017"/>
        <dbReference type="ChEBI" id="CHEBI:58053"/>
        <dbReference type="EC" id="2.4.2.8"/>
    </reaction>
    <physiologicalReaction direction="right-to-left" evidence="2">
        <dbReference type="Rhea" id="RHEA:17975"/>
    </physiologicalReaction>
</comment>
<dbReference type="NCBIfam" id="NF006605">
    <property type="entry name" value="PRK09162.1"/>
    <property type="match status" value="1"/>
</dbReference>
<gene>
    <name evidence="4" type="primary">ppt</name>
    <name evidence="4" type="ORF">Lboz_2336</name>
</gene>
<dbReference type="Gene3D" id="3.40.50.2020">
    <property type="match status" value="1"/>
</dbReference>
<dbReference type="GO" id="GO:0004422">
    <property type="term" value="F:hypoxanthine phosphoribosyltransferase activity"/>
    <property type="evidence" value="ECO:0007669"/>
    <property type="project" value="TreeGrafter"/>
</dbReference>
<keyword evidence="4" id="KW-0328">Glycosyltransferase</keyword>
<comment type="catalytic activity">
    <reaction evidence="1">
        <text>GMP + diphosphate = guanine + 5-phospho-alpha-D-ribose 1-diphosphate</text>
        <dbReference type="Rhea" id="RHEA:25424"/>
        <dbReference type="ChEBI" id="CHEBI:16235"/>
        <dbReference type="ChEBI" id="CHEBI:33019"/>
        <dbReference type="ChEBI" id="CHEBI:58017"/>
        <dbReference type="ChEBI" id="CHEBI:58115"/>
        <dbReference type="EC" id="2.4.2.8"/>
    </reaction>
    <physiologicalReaction direction="right-to-left" evidence="1">
        <dbReference type="Rhea" id="RHEA:25426"/>
    </physiologicalReaction>
</comment>
<evidence type="ECO:0000313" key="4">
    <source>
        <dbReference type="EMBL" id="KTC73690.1"/>
    </source>
</evidence>
<dbReference type="RefSeq" id="WP_058459933.1">
    <property type="nucleotide sequence ID" value="NZ_CAAAIY010000021.1"/>
</dbReference>
<dbReference type="InterPro" id="IPR050408">
    <property type="entry name" value="HGPRT"/>
</dbReference>
<reference evidence="4 5" key="1">
    <citation type="submission" date="2015-11" db="EMBL/GenBank/DDBJ databases">
        <title>Genomic analysis of 38 Legionella species identifies large and diverse effector repertoires.</title>
        <authorList>
            <person name="Burstein D."/>
            <person name="Amaro F."/>
            <person name="Zusman T."/>
            <person name="Lifshitz Z."/>
            <person name="Cohen O."/>
            <person name="Gilbert J.A."/>
            <person name="Pupko T."/>
            <person name="Shuman H.A."/>
            <person name="Segal G."/>
        </authorList>
    </citation>
    <scope>NUCLEOTIDE SEQUENCE [LARGE SCALE GENOMIC DNA]</scope>
    <source>
        <strain evidence="4 5">WIGA</strain>
    </source>
</reference>
<dbReference type="OrthoDB" id="9802824at2"/>
<dbReference type="GO" id="GO:0046100">
    <property type="term" value="P:hypoxanthine metabolic process"/>
    <property type="evidence" value="ECO:0007669"/>
    <property type="project" value="TreeGrafter"/>
</dbReference>
<dbReference type="AlphaFoldDB" id="A0A0W0RRI6"/>
<sequence length="186" mass="20728">MTIPNKIKEVYEKSTCLFTTNEVEAALDRMAINIHKELQDQNPVLVCVMVGGLVLLGNLLPRLDFPLEVDYVHATRYRGDITGGEIAWKVKPSANLKGRTVLVVDDILDGGVTLAAIIDALKTLGAEKVYSAVLVDKYRKRVPNGLQKADFVGLQVEDHYIFGYGMDYNEYLRNAPGIFVVHPEHE</sequence>
<proteinExistence type="predicted"/>
<evidence type="ECO:0000256" key="1">
    <source>
        <dbReference type="ARBA" id="ARBA00048811"/>
    </source>
</evidence>
<dbReference type="GO" id="GO:0052657">
    <property type="term" value="F:guanine phosphoribosyltransferase activity"/>
    <property type="evidence" value="ECO:0007669"/>
    <property type="project" value="RHEA"/>
</dbReference>
<dbReference type="STRING" id="447.Lboz_2336"/>
<accession>A0A0W0RRI6</accession>
<dbReference type="GO" id="GO:0005829">
    <property type="term" value="C:cytosol"/>
    <property type="evidence" value="ECO:0007669"/>
    <property type="project" value="TreeGrafter"/>
</dbReference>
<dbReference type="InterPro" id="IPR000836">
    <property type="entry name" value="PRTase_dom"/>
</dbReference>
<keyword evidence="5" id="KW-1185">Reference proteome</keyword>
<dbReference type="InterPro" id="IPR029057">
    <property type="entry name" value="PRTase-like"/>
</dbReference>